<accession>A0A0M9WHJ8</accession>
<dbReference type="Pfam" id="PF05368">
    <property type="entry name" value="NmrA"/>
    <property type="match status" value="1"/>
</dbReference>
<evidence type="ECO:0000313" key="4">
    <source>
        <dbReference type="EMBL" id="KOS45019.1"/>
    </source>
</evidence>
<dbReference type="Gene3D" id="3.90.25.10">
    <property type="entry name" value="UDP-galactose 4-epimerase, domain 1"/>
    <property type="match status" value="1"/>
</dbReference>
<keyword evidence="1" id="KW-0521">NADP</keyword>
<dbReference type="InterPro" id="IPR051609">
    <property type="entry name" value="NmrA/Isoflavone_reductase-like"/>
</dbReference>
<dbReference type="SUPFAM" id="SSF51735">
    <property type="entry name" value="NAD(P)-binding Rossmann-fold domains"/>
    <property type="match status" value="1"/>
</dbReference>
<sequence>MASYLKNVAIIGASGSIGKIILDGLIASSQFEITVISRKESEATLPPGLGVTVLKSDYSDKGLEAAFKGKDVVISAVGATAFGEQKKFVDAAIRAGVERFIPSEFSANSQNDAVLQLLPLFEQKKELIEYLKSKETNRLTWTGIAASGLFDWGLANGFLEFDIASHTATIWDGGNKSFTLTNQKALGDAIASVLLHHDKTRNQFLFIATVETTQKDILAALEEESGVKWTVNETTTDIQVTGAVEKLAAGDFSGAFSLVRATVYGNTPGLHSNYAKEEKLANDVLGLQLETVSNVVRRVLNK</sequence>
<gene>
    <name evidence="4" type="ORF">ACN38_g4053</name>
</gene>
<dbReference type="InterPro" id="IPR008030">
    <property type="entry name" value="NmrA-like"/>
</dbReference>
<dbReference type="PANTHER" id="PTHR47706:SF9">
    <property type="entry name" value="NMRA-LIKE DOMAIN-CONTAINING PROTEIN-RELATED"/>
    <property type="match status" value="1"/>
</dbReference>
<dbReference type="STRING" id="229535.A0A0M9WHJ8"/>
<evidence type="ECO:0000256" key="1">
    <source>
        <dbReference type="ARBA" id="ARBA00022857"/>
    </source>
</evidence>
<feature type="domain" description="NmrA-like" evidence="3">
    <location>
        <begin position="6"/>
        <end position="237"/>
    </location>
</feature>
<dbReference type="Proteomes" id="UP000037696">
    <property type="component" value="Unassembled WGS sequence"/>
</dbReference>
<proteinExistence type="predicted"/>
<dbReference type="AlphaFoldDB" id="A0A0M9WHJ8"/>
<reference evidence="4 5" key="1">
    <citation type="submission" date="2015-08" db="EMBL/GenBank/DDBJ databases">
        <title>Genome sequencing of Penicillium nordicum.</title>
        <authorList>
            <person name="Nguyen H.D."/>
            <person name="Seifert K.A."/>
        </authorList>
    </citation>
    <scope>NUCLEOTIDE SEQUENCE [LARGE SCALE GENOMIC DNA]</scope>
    <source>
        <strain evidence="4 5">DAOMC 185683</strain>
    </source>
</reference>
<comment type="caution">
    <text evidence="4">The sequence shown here is derived from an EMBL/GenBank/DDBJ whole genome shotgun (WGS) entry which is preliminary data.</text>
</comment>
<dbReference type="PANTHER" id="PTHR47706">
    <property type="entry name" value="NMRA-LIKE FAMILY PROTEIN"/>
    <property type="match status" value="1"/>
</dbReference>
<dbReference type="InterPro" id="IPR036291">
    <property type="entry name" value="NAD(P)-bd_dom_sf"/>
</dbReference>
<evidence type="ECO:0000313" key="5">
    <source>
        <dbReference type="Proteomes" id="UP000037696"/>
    </source>
</evidence>
<organism evidence="4 5">
    <name type="scientific">Penicillium nordicum</name>
    <dbReference type="NCBI Taxonomy" id="229535"/>
    <lineage>
        <taxon>Eukaryota</taxon>
        <taxon>Fungi</taxon>
        <taxon>Dikarya</taxon>
        <taxon>Ascomycota</taxon>
        <taxon>Pezizomycotina</taxon>
        <taxon>Eurotiomycetes</taxon>
        <taxon>Eurotiomycetidae</taxon>
        <taxon>Eurotiales</taxon>
        <taxon>Aspergillaceae</taxon>
        <taxon>Penicillium</taxon>
    </lineage>
</organism>
<dbReference type="GO" id="GO:0016491">
    <property type="term" value="F:oxidoreductase activity"/>
    <property type="evidence" value="ECO:0007669"/>
    <property type="project" value="UniProtKB-KW"/>
</dbReference>
<keyword evidence="5" id="KW-1185">Reference proteome</keyword>
<protein>
    <recommendedName>
        <fullName evidence="3">NmrA-like domain-containing protein</fullName>
    </recommendedName>
</protein>
<dbReference type="CDD" id="cd05259">
    <property type="entry name" value="PCBER_SDR_a"/>
    <property type="match status" value="1"/>
</dbReference>
<evidence type="ECO:0000256" key="2">
    <source>
        <dbReference type="ARBA" id="ARBA00023002"/>
    </source>
</evidence>
<dbReference type="Gene3D" id="3.40.50.720">
    <property type="entry name" value="NAD(P)-binding Rossmann-like Domain"/>
    <property type="match status" value="1"/>
</dbReference>
<dbReference type="InterPro" id="IPR045312">
    <property type="entry name" value="PCBER-like"/>
</dbReference>
<dbReference type="OrthoDB" id="9974981at2759"/>
<keyword evidence="2" id="KW-0560">Oxidoreductase</keyword>
<dbReference type="EMBL" id="LHQQ01000050">
    <property type="protein sequence ID" value="KOS45019.1"/>
    <property type="molecule type" value="Genomic_DNA"/>
</dbReference>
<evidence type="ECO:0000259" key="3">
    <source>
        <dbReference type="Pfam" id="PF05368"/>
    </source>
</evidence>
<name>A0A0M9WHJ8_9EURO</name>